<dbReference type="AlphaFoldDB" id="A0A345NLZ4"/>
<dbReference type="SUPFAM" id="SSF55486">
    <property type="entry name" value="Metalloproteases ('zincins'), catalytic domain"/>
    <property type="match status" value="1"/>
</dbReference>
<keyword evidence="2" id="KW-1185">Reference proteome</keyword>
<name>A0A345NLZ4_9MICO</name>
<protein>
    <submittedName>
        <fullName evidence="1">Uncharacterized protein</fullName>
    </submittedName>
</protein>
<dbReference type="InterPro" id="IPR013783">
    <property type="entry name" value="Ig-like_fold"/>
</dbReference>
<evidence type="ECO:0000313" key="2">
    <source>
        <dbReference type="Proteomes" id="UP000253790"/>
    </source>
</evidence>
<proteinExistence type="predicted"/>
<gene>
    <name evidence="1" type="ORF">DV701_07850</name>
</gene>
<dbReference type="KEGG" id="orn:DV701_07850"/>
<reference evidence="1 2" key="1">
    <citation type="submission" date="2018-07" db="EMBL/GenBank/DDBJ databases">
        <title>Complete genome sequencing of Ornithinimicrobium sp. AMA3305.</title>
        <authorList>
            <person name="Bae J.-W."/>
        </authorList>
    </citation>
    <scope>NUCLEOTIDE SEQUENCE [LARGE SCALE GENOMIC DNA]</scope>
    <source>
        <strain evidence="1 2">AMA3305</strain>
    </source>
</reference>
<evidence type="ECO:0000313" key="1">
    <source>
        <dbReference type="EMBL" id="AXH96052.1"/>
    </source>
</evidence>
<dbReference type="Gene3D" id="2.60.40.10">
    <property type="entry name" value="Immunoglobulins"/>
    <property type="match status" value="1"/>
</dbReference>
<dbReference type="Proteomes" id="UP000253790">
    <property type="component" value="Chromosome"/>
</dbReference>
<dbReference type="EMBL" id="CP031229">
    <property type="protein sequence ID" value="AXH96052.1"/>
    <property type="molecule type" value="Genomic_DNA"/>
</dbReference>
<organism evidence="1 2">
    <name type="scientific">Ornithinimicrobium avium</name>
    <dbReference type="NCBI Taxonomy" id="2283195"/>
    <lineage>
        <taxon>Bacteria</taxon>
        <taxon>Bacillati</taxon>
        <taxon>Actinomycetota</taxon>
        <taxon>Actinomycetes</taxon>
        <taxon>Micrococcales</taxon>
        <taxon>Ornithinimicrobiaceae</taxon>
        <taxon>Ornithinimicrobium</taxon>
    </lineage>
</organism>
<dbReference type="OrthoDB" id="309899at2"/>
<sequence length="662" mass="70252">MLGDRRLRGDFAPDVQYRGISFEEDESVVEPTHADLWEQNDRFFAQFPVGGNYSIGFQNLTVDERPTDLGDMNETLQTAKELADAPQEQRWYGVIPDFDDGTEGGLSSGRVASGFDADLEGEREGGHARNRVVHELGHSYGLHHSVNAAQNGWTKILWIFDDMKRGWCDEVADGSAADYPDWTSMGARTVAALGPVGDPQTEIWGVDPRYLDSDEDLLLSAPHTNTSLMSYCRGTDQSGQARWIGKRDYVQLLTDDHEPISDDPDAGAGDMIRGVIAADGQSAELRPALGVDLAPVADDPTGTHALVLRDAAGGELWRTRFTPVASHGEPETGGDVAASPSIFNVVVPEGLAGAARVELLAGGTTLADRTVSTSAPEVSVPAPQSGTADRLTITWSSSDADQDELRHTVLYSPDDGQTWSPIGIDLRGTSMSVARWSLPGSSAARIRVIASDGLRSTTHTSPAFALPNLAPTVAVDRPADGFVATGAQMIQLAATAVDAEDGQLGASVVWSSDLDGRLGTGASLVQRDDLLSEGTHTITATVTDSGGATASASVTVTVQRVAAAEPPSDYVFGGFEPPVSPDGSVNAGRTIPIKWTVTGTDVSDTTVVSGSFTDGGATYDLVRSGATWHVNAATPREWAGTTRTFRVVLDDMSVHEFDLVFR</sequence>
<accession>A0A345NLZ4</accession>
<dbReference type="GO" id="GO:0005975">
    <property type="term" value="P:carbohydrate metabolic process"/>
    <property type="evidence" value="ECO:0007669"/>
    <property type="project" value="UniProtKB-ARBA"/>
</dbReference>